<sequence length="67" mass="7613">MRSGSYSRRAALRAPGPRLRQEGEVRAPRGSRQMNRELSTEEGQIPVFQLITLYTGVSWCCSRQSWG</sequence>
<reference evidence="2 3" key="1">
    <citation type="submission" date="2024-06" db="EMBL/GenBank/DDBJ databases">
        <title>The draft genome of Grus japonensis, version 3.</title>
        <authorList>
            <person name="Nabeshima K."/>
            <person name="Suzuki S."/>
            <person name="Onuma M."/>
        </authorList>
    </citation>
    <scope>NUCLEOTIDE SEQUENCE [LARGE SCALE GENOMIC DNA]</scope>
    <source>
        <strain evidence="2 3">451A</strain>
    </source>
</reference>
<proteinExistence type="predicted"/>
<dbReference type="Proteomes" id="UP001623348">
    <property type="component" value="Unassembled WGS sequence"/>
</dbReference>
<gene>
    <name evidence="2" type="ORF">GRJ2_000993000</name>
</gene>
<name>A0ABC9WKV7_GRUJA</name>
<evidence type="ECO:0000313" key="2">
    <source>
        <dbReference type="EMBL" id="GAB0185277.1"/>
    </source>
</evidence>
<protein>
    <submittedName>
        <fullName evidence="2">Uncharacterized protein</fullName>
    </submittedName>
</protein>
<evidence type="ECO:0000313" key="3">
    <source>
        <dbReference type="Proteomes" id="UP001623348"/>
    </source>
</evidence>
<evidence type="ECO:0000256" key="1">
    <source>
        <dbReference type="SAM" id="MobiDB-lite"/>
    </source>
</evidence>
<organism evidence="2 3">
    <name type="scientific">Grus japonensis</name>
    <name type="common">Japanese crane</name>
    <name type="synonym">Red-crowned crane</name>
    <dbReference type="NCBI Taxonomy" id="30415"/>
    <lineage>
        <taxon>Eukaryota</taxon>
        <taxon>Metazoa</taxon>
        <taxon>Chordata</taxon>
        <taxon>Craniata</taxon>
        <taxon>Vertebrata</taxon>
        <taxon>Euteleostomi</taxon>
        <taxon>Archelosauria</taxon>
        <taxon>Archosauria</taxon>
        <taxon>Dinosauria</taxon>
        <taxon>Saurischia</taxon>
        <taxon>Theropoda</taxon>
        <taxon>Coelurosauria</taxon>
        <taxon>Aves</taxon>
        <taxon>Neognathae</taxon>
        <taxon>Neoaves</taxon>
        <taxon>Gruiformes</taxon>
        <taxon>Gruidae</taxon>
        <taxon>Grus</taxon>
    </lineage>
</organism>
<dbReference type="EMBL" id="BAAFJT010000003">
    <property type="protein sequence ID" value="GAB0185277.1"/>
    <property type="molecule type" value="Genomic_DNA"/>
</dbReference>
<comment type="caution">
    <text evidence="2">The sequence shown here is derived from an EMBL/GenBank/DDBJ whole genome shotgun (WGS) entry which is preliminary data.</text>
</comment>
<keyword evidence="3" id="KW-1185">Reference proteome</keyword>
<accession>A0ABC9WKV7</accession>
<feature type="compositionally biased region" description="Low complexity" evidence="1">
    <location>
        <begin position="8"/>
        <end position="18"/>
    </location>
</feature>
<feature type="region of interest" description="Disordered" evidence="1">
    <location>
        <begin position="1"/>
        <end position="39"/>
    </location>
</feature>
<dbReference type="AlphaFoldDB" id="A0ABC9WKV7"/>